<evidence type="ECO:0000313" key="3">
    <source>
        <dbReference type="EMBL" id="KAJ7090311.1"/>
    </source>
</evidence>
<gene>
    <name evidence="3" type="ORF">B0H15DRAFT_838071</name>
</gene>
<keyword evidence="4" id="KW-1185">Reference proteome</keyword>
<dbReference type="Pfam" id="PF13621">
    <property type="entry name" value="Cupin_8"/>
    <property type="match status" value="1"/>
</dbReference>
<keyword evidence="1" id="KW-0732">Signal</keyword>
<organism evidence="3 4">
    <name type="scientific">Mycena belliarum</name>
    <dbReference type="NCBI Taxonomy" id="1033014"/>
    <lineage>
        <taxon>Eukaryota</taxon>
        <taxon>Fungi</taxon>
        <taxon>Dikarya</taxon>
        <taxon>Basidiomycota</taxon>
        <taxon>Agaricomycotina</taxon>
        <taxon>Agaricomycetes</taxon>
        <taxon>Agaricomycetidae</taxon>
        <taxon>Agaricales</taxon>
        <taxon>Marasmiineae</taxon>
        <taxon>Mycenaceae</taxon>
        <taxon>Mycena</taxon>
    </lineage>
</organism>
<dbReference type="AlphaFoldDB" id="A0AAD6U9G5"/>
<comment type="caution">
    <text evidence="3">The sequence shown here is derived from an EMBL/GenBank/DDBJ whole genome shotgun (WGS) entry which is preliminary data.</text>
</comment>
<sequence length="388" mass="42386">MPTHSLLALDAALAAAHDVHALVDAVRPDELGVLPVHDAGSTQLDLLAATALANLATTAANADPSTLFAWRHLHTDACVLAALVSPPSDAIAKLDTAIIVSGAAGKGRLDLILDLIQRIQSQYWPSPGLNSYVSQLSSLPPFLAPVPVIPSRSSPPSLTAFQTYDYKAPFIVRDHARHWPALNERPWASIDYLRAVAGPARIVPVEVGRDYRTDDWSQKLIPWDDFLDSLDAGDEVLYLAQHSLLMQFPDLRADIEVPDYVYAALPRQPGSEPPANDEQLVINLWLGPKGTVSPAHTDPYYNMYVQVVGYKTVWVAPPSCSAGMYANGNTAEVDVFATDQRHRPKFTEHVAGRGMSERLGPGDMLYLPAGWWHAMRGESRSSSISMWF</sequence>
<proteinExistence type="predicted"/>
<dbReference type="PROSITE" id="PS51184">
    <property type="entry name" value="JMJC"/>
    <property type="match status" value="1"/>
</dbReference>
<protein>
    <recommendedName>
        <fullName evidence="2">JmjC domain-containing protein</fullName>
    </recommendedName>
</protein>
<dbReference type="Proteomes" id="UP001222325">
    <property type="component" value="Unassembled WGS sequence"/>
</dbReference>
<dbReference type="SMART" id="SM00558">
    <property type="entry name" value="JmjC"/>
    <property type="match status" value="1"/>
</dbReference>
<dbReference type="SUPFAM" id="SSF51197">
    <property type="entry name" value="Clavaminate synthase-like"/>
    <property type="match status" value="1"/>
</dbReference>
<feature type="signal peptide" evidence="1">
    <location>
        <begin position="1"/>
        <end position="21"/>
    </location>
</feature>
<accession>A0AAD6U9G5</accession>
<reference evidence="3" key="1">
    <citation type="submission" date="2023-03" db="EMBL/GenBank/DDBJ databases">
        <title>Massive genome expansion in bonnet fungi (Mycena s.s.) driven by repeated elements and novel gene families across ecological guilds.</title>
        <authorList>
            <consortium name="Lawrence Berkeley National Laboratory"/>
            <person name="Harder C.B."/>
            <person name="Miyauchi S."/>
            <person name="Viragh M."/>
            <person name="Kuo A."/>
            <person name="Thoen E."/>
            <person name="Andreopoulos B."/>
            <person name="Lu D."/>
            <person name="Skrede I."/>
            <person name="Drula E."/>
            <person name="Henrissat B."/>
            <person name="Morin E."/>
            <person name="Kohler A."/>
            <person name="Barry K."/>
            <person name="LaButti K."/>
            <person name="Morin E."/>
            <person name="Salamov A."/>
            <person name="Lipzen A."/>
            <person name="Mereny Z."/>
            <person name="Hegedus B."/>
            <person name="Baldrian P."/>
            <person name="Stursova M."/>
            <person name="Weitz H."/>
            <person name="Taylor A."/>
            <person name="Grigoriev I.V."/>
            <person name="Nagy L.G."/>
            <person name="Martin F."/>
            <person name="Kauserud H."/>
        </authorList>
    </citation>
    <scope>NUCLEOTIDE SEQUENCE</scope>
    <source>
        <strain evidence="3">CBHHK173m</strain>
    </source>
</reference>
<name>A0AAD6U9G5_9AGAR</name>
<evidence type="ECO:0000259" key="2">
    <source>
        <dbReference type="PROSITE" id="PS51184"/>
    </source>
</evidence>
<evidence type="ECO:0000256" key="1">
    <source>
        <dbReference type="SAM" id="SignalP"/>
    </source>
</evidence>
<dbReference type="Gene3D" id="2.60.120.650">
    <property type="entry name" value="Cupin"/>
    <property type="match status" value="1"/>
</dbReference>
<dbReference type="PANTHER" id="PTHR12461">
    <property type="entry name" value="HYPOXIA-INDUCIBLE FACTOR 1 ALPHA INHIBITOR-RELATED"/>
    <property type="match status" value="1"/>
</dbReference>
<dbReference type="InterPro" id="IPR041667">
    <property type="entry name" value="Cupin_8"/>
</dbReference>
<dbReference type="InterPro" id="IPR003347">
    <property type="entry name" value="JmjC_dom"/>
</dbReference>
<dbReference type="EMBL" id="JARJCN010000022">
    <property type="protein sequence ID" value="KAJ7090311.1"/>
    <property type="molecule type" value="Genomic_DNA"/>
</dbReference>
<feature type="domain" description="JmjC" evidence="2">
    <location>
        <begin position="246"/>
        <end position="388"/>
    </location>
</feature>
<dbReference type="PANTHER" id="PTHR12461:SF94">
    <property type="entry name" value="JMJC DOMAIN-CONTAINING PROTEIN"/>
    <property type="match status" value="1"/>
</dbReference>
<feature type="chain" id="PRO_5042122055" description="JmjC domain-containing protein" evidence="1">
    <location>
        <begin position="22"/>
        <end position="388"/>
    </location>
</feature>
<evidence type="ECO:0000313" key="4">
    <source>
        <dbReference type="Proteomes" id="UP001222325"/>
    </source>
</evidence>